<dbReference type="RefSeq" id="WP_262568488.1">
    <property type="nucleotide sequence ID" value="NZ_JAPFCC010000001.1"/>
</dbReference>
<evidence type="ECO:0000313" key="1">
    <source>
        <dbReference type="EMBL" id="MCW7553669.1"/>
    </source>
</evidence>
<protein>
    <submittedName>
        <fullName evidence="1">Uncharacterized protein</fullName>
    </submittedName>
</protein>
<gene>
    <name evidence="1" type="ORF">NX722_13730</name>
</gene>
<reference evidence="1 2" key="1">
    <citation type="submission" date="2022-10" db="EMBL/GenBank/DDBJ databases">
        <title>High-quality genome sequences of two octocoral-associated bacteria, Endozoicomonas euniceicola EF212 and Endozoicomonas gorgoniicola PS125.</title>
        <authorList>
            <person name="Chiou Y.-J."/>
            <person name="Chen Y.-H."/>
        </authorList>
    </citation>
    <scope>NUCLEOTIDE SEQUENCE [LARGE SCALE GENOMIC DNA]</scope>
    <source>
        <strain evidence="1 2">PS125</strain>
    </source>
</reference>
<keyword evidence="2" id="KW-1185">Reference proteome</keyword>
<name>A0ABT3MWB3_9GAMM</name>
<dbReference type="Proteomes" id="UP001209854">
    <property type="component" value="Unassembled WGS sequence"/>
</dbReference>
<organism evidence="1 2">
    <name type="scientific">Endozoicomonas gorgoniicola</name>
    <dbReference type="NCBI Taxonomy" id="1234144"/>
    <lineage>
        <taxon>Bacteria</taxon>
        <taxon>Pseudomonadati</taxon>
        <taxon>Pseudomonadota</taxon>
        <taxon>Gammaproteobacteria</taxon>
        <taxon>Oceanospirillales</taxon>
        <taxon>Endozoicomonadaceae</taxon>
        <taxon>Endozoicomonas</taxon>
    </lineage>
</organism>
<dbReference type="EMBL" id="JAPFCC010000001">
    <property type="protein sequence ID" value="MCW7553669.1"/>
    <property type="molecule type" value="Genomic_DNA"/>
</dbReference>
<accession>A0ABT3MWB3</accession>
<sequence>MSIKDQLSDDDGFNDFLQQIVESEGLEEAAEGITRKVIAEGRESLSKKQEYVFQTRVVDEFGTGDCKRCGEDIPWSEMYAANENGCLCGWCAHMVAKDE</sequence>
<evidence type="ECO:0000313" key="2">
    <source>
        <dbReference type="Proteomes" id="UP001209854"/>
    </source>
</evidence>
<comment type="caution">
    <text evidence="1">The sequence shown here is derived from an EMBL/GenBank/DDBJ whole genome shotgun (WGS) entry which is preliminary data.</text>
</comment>
<proteinExistence type="predicted"/>